<organism evidence="6 7">
    <name type="scientific">Tindallia californiensis</name>
    <dbReference type="NCBI Taxonomy" id="159292"/>
    <lineage>
        <taxon>Bacteria</taxon>
        <taxon>Bacillati</taxon>
        <taxon>Bacillota</taxon>
        <taxon>Clostridia</taxon>
        <taxon>Peptostreptococcales</taxon>
        <taxon>Tindalliaceae</taxon>
        <taxon>Tindallia</taxon>
    </lineage>
</organism>
<dbReference type="Pfam" id="PF02674">
    <property type="entry name" value="Colicin_V"/>
    <property type="match status" value="2"/>
</dbReference>
<gene>
    <name evidence="6" type="ORF">SAMN05192546_109123</name>
</gene>
<evidence type="ECO:0000256" key="3">
    <source>
        <dbReference type="ARBA" id="ARBA00022989"/>
    </source>
</evidence>
<protein>
    <submittedName>
        <fullName evidence="6">Colicin V production protein</fullName>
    </submittedName>
</protein>
<proteinExistence type="predicted"/>
<accession>A0A1H3QJB8</accession>
<dbReference type="AlphaFoldDB" id="A0A1H3QJB8"/>
<dbReference type="GO" id="GO:0016020">
    <property type="term" value="C:membrane"/>
    <property type="evidence" value="ECO:0007669"/>
    <property type="project" value="UniProtKB-SubCell"/>
</dbReference>
<dbReference type="PANTHER" id="PTHR37306">
    <property type="entry name" value="COLICIN V PRODUCTION PROTEIN"/>
    <property type="match status" value="1"/>
</dbReference>
<dbReference type="InterPro" id="IPR003825">
    <property type="entry name" value="Colicin-V_CvpA"/>
</dbReference>
<keyword evidence="7" id="KW-1185">Reference proteome</keyword>
<evidence type="ECO:0000313" key="6">
    <source>
        <dbReference type="EMBL" id="SDZ13400.1"/>
    </source>
</evidence>
<feature type="transmembrane region" description="Helical" evidence="5">
    <location>
        <begin position="20"/>
        <end position="41"/>
    </location>
</feature>
<dbReference type="GO" id="GO:0009403">
    <property type="term" value="P:toxin biosynthetic process"/>
    <property type="evidence" value="ECO:0007669"/>
    <property type="project" value="InterPro"/>
</dbReference>
<keyword evidence="4 5" id="KW-0472">Membrane</keyword>
<evidence type="ECO:0000256" key="2">
    <source>
        <dbReference type="ARBA" id="ARBA00022692"/>
    </source>
</evidence>
<evidence type="ECO:0000256" key="1">
    <source>
        <dbReference type="ARBA" id="ARBA00004141"/>
    </source>
</evidence>
<sequence>MNWIDIMMIAILGWNLFRGYARGLILTIASLVSYMVGYWSASQYSHLVTERWINSPFLIGSIREWVYGYLKARWERPEVNHLAEENIQALWQQLPVPSVVLDWIPDYTEFNGLESAMELADDWVLAQATEALLHFLISCFSFLLVFIVVKQLVYLAGLLINGFFKLPVLNMANRMAGLAAGLIRGLILIWVITILLTPFAAANAQGAVAEALRQSALLPWLNNLMPSVFGSPESFAQVQINEGGEIL</sequence>
<dbReference type="RefSeq" id="WP_176968408.1">
    <property type="nucleotide sequence ID" value="NZ_FNPV01000009.1"/>
</dbReference>
<reference evidence="6 7" key="1">
    <citation type="submission" date="2016-10" db="EMBL/GenBank/DDBJ databases">
        <authorList>
            <person name="de Groot N.N."/>
        </authorList>
    </citation>
    <scope>NUCLEOTIDE SEQUENCE [LARGE SCALE GENOMIC DNA]</scope>
    <source>
        <strain evidence="6 7">APO</strain>
    </source>
</reference>
<evidence type="ECO:0000313" key="7">
    <source>
        <dbReference type="Proteomes" id="UP000199230"/>
    </source>
</evidence>
<keyword evidence="2 5" id="KW-0812">Transmembrane</keyword>
<evidence type="ECO:0000256" key="4">
    <source>
        <dbReference type="ARBA" id="ARBA00023136"/>
    </source>
</evidence>
<dbReference type="PANTHER" id="PTHR37306:SF1">
    <property type="entry name" value="COLICIN V PRODUCTION PROTEIN"/>
    <property type="match status" value="1"/>
</dbReference>
<dbReference type="EMBL" id="FNPV01000009">
    <property type="protein sequence ID" value="SDZ13400.1"/>
    <property type="molecule type" value="Genomic_DNA"/>
</dbReference>
<comment type="subcellular location">
    <subcellularLocation>
        <location evidence="1">Membrane</location>
        <topology evidence="1">Multi-pass membrane protein</topology>
    </subcellularLocation>
</comment>
<dbReference type="STRING" id="159292.SAMN05192546_109123"/>
<keyword evidence="3 5" id="KW-1133">Transmembrane helix</keyword>
<evidence type="ECO:0000256" key="5">
    <source>
        <dbReference type="SAM" id="Phobius"/>
    </source>
</evidence>
<feature type="transmembrane region" description="Helical" evidence="5">
    <location>
        <begin position="176"/>
        <end position="196"/>
    </location>
</feature>
<name>A0A1H3QJB8_9FIRM</name>
<feature type="transmembrane region" description="Helical" evidence="5">
    <location>
        <begin position="131"/>
        <end position="164"/>
    </location>
</feature>
<dbReference type="Proteomes" id="UP000199230">
    <property type="component" value="Unassembled WGS sequence"/>
</dbReference>